<accession>A0A1W0WVX1</accession>
<feature type="region of interest" description="Disordered" evidence="2">
    <location>
        <begin position="30"/>
        <end position="78"/>
    </location>
</feature>
<feature type="region of interest" description="Disordered" evidence="2">
    <location>
        <begin position="892"/>
        <end position="922"/>
    </location>
</feature>
<sequence>MNLTCTVTFGGDRLDSAAEVAPPVENLVERRRRAHSMSRNHDSARSTSYAKQDSGFITNSSLSRDASPTRESLSLMRKSQGISPSIGKYVFDRYKSPVIETMRNHALISTFEDMEIEKLMLKDENSDMKDKMYQFQASLRQIEASRIRDAERFDLQEREVNALRIQLKAEKDSRQTVMSLAEELQSDLTRKSDLLSIANEELIETRDRLRNLDKQLHEEGNNRSHVERTAREVREKMDDMTAELEMERKQRKVTLENIRELKEQITQMEMESNMFMEAIKDLSRIFESSSSSTGAPTSTGTPTIRLHNQEAEEKLLRIVRSREQLLEKVASLQKDLTAKTTHSTGITDDIVDIARILRREVKDDVVANSLLDDVALREQRTAISSIRTSPAMEPLQTALSLFIEQEIKKRKVLKLAIEDRLAKFSWKGTSLNETQVVPLLDAVLSSWSVLRDHQWQLRTRLNATRKQVAGIAKTMADSTAATRTTLVSYKNGVLIPSRHRLAEDFYRFVEGVKSRNETTRRSLEATMAIRMANETGKVRTEQEARMMEAVDRERDRIRQLEAEMTSLNTNLKAKDEYSLKLIREVRDAESKLYHLMEENKRLQTDHSVAIATVGQQHSETVQSHQLKMKELQTALESEVEKLKQQLEHRAKTIAVLDETILTKDQRVSKLQAKLKEQVKKEEALLKELAAEKDPSKTFKLTAAIKTFEREITELRAKVVERDTLVTHLKRRVDEALNRGVKKTNEVTERSRAELAVKEAKFVEKEKEVEKLQEQLTRLSRVVSKSTVPAKMISAGADSSRSTIFSAAPTVRSVVNTRSVSGSDTTRAPDASNNNKLPPLVPAAGLVGADPSSNVDKTSDSPVRSTFRSTYREPAQKVAHGVNRSLERLAYQPTESLMAAQAERRRNKSQEPVLPPWRPPSAR</sequence>
<dbReference type="AlphaFoldDB" id="A0A1W0WVX1"/>
<protein>
    <submittedName>
        <fullName evidence="3">Uncharacterized protein</fullName>
    </submittedName>
</protein>
<keyword evidence="1" id="KW-0175">Coiled coil</keyword>
<dbReference type="OrthoDB" id="10067842at2759"/>
<feature type="coiled-coil region" evidence="1">
    <location>
        <begin position="543"/>
        <end position="691"/>
    </location>
</feature>
<feature type="compositionally biased region" description="Pro residues" evidence="2">
    <location>
        <begin position="912"/>
        <end position="922"/>
    </location>
</feature>
<evidence type="ECO:0000256" key="2">
    <source>
        <dbReference type="SAM" id="MobiDB-lite"/>
    </source>
</evidence>
<feature type="region of interest" description="Disordered" evidence="2">
    <location>
        <begin position="814"/>
        <end position="871"/>
    </location>
</feature>
<evidence type="ECO:0000256" key="1">
    <source>
        <dbReference type="SAM" id="Coils"/>
    </source>
</evidence>
<comment type="caution">
    <text evidence="3">The sequence shown here is derived from an EMBL/GenBank/DDBJ whole genome shotgun (WGS) entry which is preliminary data.</text>
</comment>
<organism evidence="3 4">
    <name type="scientific">Hypsibius exemplaris</name>
    <name type="common">Freshwater tardigrade</name>
    <dbReference type="NCBI Taxonomy" id="2072580"/>
    <lineage>
        <taxon>Eukaryota</taxon>
        <taxon>Metazoa</taxon>
        <taxon>Ecdysozoa</taxon>
        <taxon>Tardigrada</taxon>
        <taxon>Eutardigrada</taxon>
        <taxon>Parachela</taxon>
        <taxon>Hypsibioidea</taxon>
        <taxon>Hypsibiidae</taxon>
        <taxon>Hypsibius</taxon>
    </lineage>
</organism>
<dbReference type="Proteomes" id="UP000192578">
    <property type="component" value="Unassembled WGS sequence"/>
</dbReference>
<evidence type="ECO:0000313" key="4">
    <source>
        <dbReference type="Proteomes" id="UP000192578"/>
    </source>
</evidence>
<name>A0A1W0WVX1_HYPEX</name>
<reference evidence="4" key="1">
    <citation type="submission" date="2017-01" db="EMBL/GenBank/DDBJ databases">
        <title>Comparative genomics of anhydrobiosis in the tardigrade Hypsibius dujardini.</title>
        <authorList>
            <person name="Yoshida Y."/>
            <person name="Koutsovoulos G."/>
            <person name="Laetsch D."/>
            <person name="Stevens L."/>
            <person name="Kumar S."/>
            <person name="Horikawa D."/>
            <person name="Ishino K."/>
            <person name="Komine S."/>
            <person name="Tomita M."/>
            <person name="Blaxter M."/>
            <person name="Arakawa K."/>
        </authorList>
    </citation>
    <scope>NUCLEOTIDE SEQUENCE [LARGE SCALE GENOMIC DNA]</scope>
    <source>
        <strain evidence="4">Z151</strain>
    </source>
</reference>
<gene>
    <name evidence="3" type="ORF">BV898_06586</name>
</gene>
<proteinExistence type="predicted"/>
<feature type="coiled-coil region" evidence="1">
    <location>
        <begin position="754"/>
        <end position="781"/>
    </location>
</feature>
<dbReference type="EMBL" id="MTYJ01000040">
    <property type="protein sequence ID" value="OQV19351.1"/>
    <property type="molecule type" value="Genomic_DNA"/>
</dbReference>
<feature type="compositionally biased region" description="Polar residues" evidence="2">
    <location>
        <begin position="850"/>
        <end position="868"/>
    </location>
</feature>
<feature type="compositionally biased region" description="Polar residues" evidence="2">
    <location>
        <begin position="45"/>
        <end position="72"/>
    </location>
</feature>
<keyword evidence="4" id="KW-1185">Reference proteome</keyword>
<evidence type="ECO:0000313" key="3">
    <source>
        <dbReference type="EMBL" id="OQV19351.1"/>
    </source>
</evidence>
<feature type="coiled-coil region" evidence="1">
    <location>
        <begin position="181"/>
        <end position="278"/>
    </location>
</feature>